<reference evidence="3" key="1">
    <citation type="submission" date="2019-02" db="EMBL/GenBank/DDBJ databases">
        <title>Draft genome sequence of Dolichospermum planctonicum NIES-80.</title>
        <authorList>
            <person name="Yamaguchi H."/>
            <person name="Suzuki S."/>
            <person name="Kawachi M."/>
        </authorList>
    </citation>
    <scope>NUCLEOTIDE SEQUENCE [LARGE SCALE GENOMIC DNA]</scope>
    <source>
        <strain evidence="3">NIES-80</strain>
    </source>
</reference>
<dbReference type="Pfam" id="PF26231">
    <property type="entry name" value="CgnE_B"/>
    <property type="match status" value="1"/>
</dbReference>
<dbReference type="RefSeq" id="WP_137908813.1">
    <property type="nucleotide sequence ID" value="NZ_BJCF01000037.1"/>
</dbReference>
<evidence type="ECO:0000313" key="2">
    <source>
        <dbReference type="EMBL" id="GCL43316.1"/>
    </source>
</evidence>
<dbReference type="OrthoDB" id="34067at2"/>
<sequence>MHILEFYQAFLQRQMPIIVDSNEIHTYSQEQGYKTIFFDDYDFKSKQTAFLIFSDYSYYYKLKQLWHDSQSTIVHLPAVKFDGSLPVIEYSFNQLLSGDIEQALAIRDILYDKIAESESELYLSDSRGSKLKCSLGENIEIANADVELESGWFYSVAEFWESSVVNTKANKSSFSVDGTFYFDGILTQTTTQETKDYNCQPLQYITDRVKLSQEKYLEIEDNAITHLIIDGQDETAALLDMTYNLERGLNLTEIAFGANKKIEETIDWSINSVVNEGIYGTHVGIGMAQKAPHIDFISQALKWV</sequence>
<proteinExistence type="predicted"/>
<dbReference type="InterPro" id="IPR058799">
    <property type="entry name" value="CgnE_B"/>
</dbReference>
<feature type="domain" description="Crocagin biosynthetic protein CgnE/B" evidence="1">
    <location>
        <begin position="13"/>
        <end position="300"/>
    </location>
</feature>
<evidence type="ECO:0000259" key="1">
    <source>
        <dbReference type="Pfam" id="PF26231"/>
    </source>
</evidence>
<organism evidence="2 3">
    <name type="scientific">Dolichospermum planctonicum</name>
    <dbReference type="NCBI Taxonomy" id="136072"/>
    <lineage>
        <taxon>Bacteria</taxon>
        <taxon>Bacillati</taxon>
        <taxon>Cyanobacteriota</taxon>
        <taxon>Cyanophyceae</taxon>
        <taxon>Nostocales</taxon>
        <taxon>Aphanizomenonaceae</taxon>
        <taxon>Dolichospermum</taxon>
    </lineage>
</organism>
<evidence type="ECO:0000313" key="3">
    <source>
        <dbReference type="Proteomes" id="UP000299367"/>
    </source>
</evidence>
<dbReference type="AlphaFoldDB" id="A0A480AGW7"/>
<dbReference type="EMBL" id="BJCF01000037">
    <property type="protein sequence ID" value="GCL43316.1"/>
    <property type="molecule type" value="Genomic_DNA"/>
</dbReference>
<protein>
    <recommendedName>
        <fullName evidence="1">Crocagin biosynthetic protein CgnE/B domain-containing protein</fullName>
    </recommendedName>
</protein>
<gene>
    <name evidence="2" type="ORF">NIES80_30300</name>
</gene>
<comment type="caution">
    <text evidence="2">The sequence shown here is derived from an EMBL/GenBank/DDBJ whole genome shotgun (WGS) entry which is preliminary data.</text>
</comment>
<dbReference type="Proteomes" id="UP000299367">
    <property type="component" value="Unassembled WGS sequence"/>
</dbReference>
<accession>A0A480AGW7</accession>
<name>A0A480AGW7_9CYAN</name>